<comment type="catalytic activity">
    <reaction evidence="29">
        <text>2-(5Z,8Z,11Z,14Z-eicosatetraenoyl)-glycerol + H2O = glycerol + (5Z,8Z,11Z,14Z)-eicosatetraenoate + H(+)</text>
        <dbReference type="Rhea" id="RHEA:26132"/>
        <dbReference type="ChEBI" id="CHEBI:15377"/>
        <dbReference type="ChEBI" id="CHEBI:15378"/>
        <dbReference type="ChEBI" id="CHEBI:17754"/>
        <dbReference type="ChEBI" id="CHEBI:32395"/>
        <dbReference type="ChEBI" id="CHEBI:52392"/>
    </reaction>
    <physiologicalReaction direction="left-to-right" evidence="29">
        <dbReference type="Rhea" id="RHEA:26133"/>
    </physiologicalReaction>
</comment>
<evidence type="ECO:0000256" key="2">
    <source>
        <dbReference type="ARBA" id="ARBA00001613"/>
    </source>
</evidence>
<evidence type="ECO:0000256" key="38">
    <source>
        <dbReference type="ARBA" id="ARBA00049372"/>
    </source>
</evidence>
<evidence type="ECO:0000256" key="28">
    <source>
        <dbReference type="ARBA" id="ARBA00047458"/>
    </source>
</evidence>
<keyword evidence="17" id="KW-0378">Hydrolase</keyword>
<evidence type="ECO:0000256" key="23">
    <source>
        <dbReference type="ARBA" id="ARBA00023406"/>
    </source>
</evidence>
<reference evidence="48" key="1">
    <citation type="submission" date="2021-02" db="EMBL/GenBank/DDBJ databases">
        <authorList>
            <person name="Nowell W R."/>
        </authorList>
    </citation>
    <scope>NUCLEOTIDE SEQUENCE</scope>
</reference>
<evidence type="ECO:0000256" key="13">
    <source>
        <dbReference type="ARBA" id="ARBA00022475"/>
    </source>
</evidence>
<dbReference type="EMBL" id="CAJOBP010001646">
    <property type="protein sequence ID" value="CAF4300357.1"/>
    <property type="molecule type" value="Genomic_DNA"/>
</dbReference>
<dbReference type="OrthoDB" id="408631at2759"/>
<keyword evidence="16" id="KW-0551">Lipid droplet</keyword>
<dbReference type="EMBL" id="CAJNYD010002264">
    <property type="protein sequence ID" value="CAF3408328.1"/>
    <property type="molecule type" value="Genomic_DNA"/>
</dbReference>
<evidence type="ECO:0000313" key="52">
    <source>
        <dbReference type="Proteomes" id="UP000663873"/>
    </source>
</evidence>
<dbReference type="Proteomes" id="UP000663869">
    <property type="component" value="Unassembled WGS sequence"/>
</dbReference>
<feature type="domain" description="Alpha/beta hydrolase fold-3" evidence="43">
    <location>
        <begin position="700"/>
        <end position="766"/>
    </location>
</feature>
<evidence type="ECO:0000256" key="4">
    <source>
        <dbReference type="ARBA" id="ARBA00004345"/>
    </source>
</evidence>
<evidence type="ECO:0000256" key="17">
    <source>
        <dbReference type="ARBA" id="ARBA00022801"/>
    </source>
</evidence>
<evidence type="ECO:0000256" key="3">
    <source>
        <dbReference type="ARBA" id="ARBA00004236"/>
    </source>
</evidence>
<evidence type="ECO:0000256" key="20">
    <source>
        <dbReference type="ARBA" id="ARBA00023136"/>
    </source>
</evidence>
<evidence type="ECO:0000256" key="21">
    <source>
        <dbReference type="ARBA" id="ARBA00023166"/>
    </source>
</evidence>
<comment type="pathway">
    <text evidence="7">Glycerolipid metabolism; triacylglycerol degradation.</text>
</comment>
<proteinExistence type="inferred from homology"/>
<feature type="domain" description="Hormone-sensitive lipase N-terminal" evidence="42">
    <location>
        <begin position="134"/>
        <end position="460"/>
    </location>
</feature>
<evidence type="ECO:0000313" key="50">
    <source>
        <dbReference type="EMBL" id="CAF4503192.1"/>
    </source>
</evidence>
<comment type="catalytic activity">
    <reaction evidence="31">
        <text>a diacylglycerol + H2O = a monoacylglycerol + a fatty acid + H(+)</text>
        <dbReference type="Rhea" id="RHEA:32731"/>
        <dbReference type="ChEBI" id="CHEBI:15377"/>
        <dbReference type="ChEBI" id="CHEBI:15378"/>
        <dbReference type="ChEBI" id="CHEBI:17408"/>
        <dbReference type="ChEBI" id="CHEBI:18035"/>
        <dbReference type="ChEBI" id="CHEBI:28868"/>
        <dbReference type="EC" id="3.1.1.79"/>
    </reaction>
</comment>
<dbReference type="InterPro" id="IPR002168">
    <property type="entry name" value="Lipase_GDXG_HIS_AS"/>
</dbReference>
<evidence type="ECO:0000256" key="31">
    <source>
        <dbReference type="ARBA" id="ARBA00047674"/>
    </source>
</evidence>
<comment type="catalytic activity">
    <reaction evidence="37">
        <text>a monoacylglycerol + H2O = glycerol + a fatty acid + H(+)</text>
        <dbReference type="Rhea" id="RHEA:15245"/>
        <dbReference type="ChEBI" id="CHEBI:15377"/>
        <dbReference type="ChEBI" id="CHEBI:15378"/>
        <dbReference type="ChEBI" id="CHEBI:17408"/>
        <dbReference type="ChEBI" id="CHEBI:17754"/>
        <dbReference type="ChEBI" id="CHEBI:28868"/>
        <dbReference type="EC" id="3.1.1.79"/>
    </reaction>
</comment>
<keyword evidence="19" id="KW-0443">Lipid metabolism</keyword>
<gene>
    <name evidence="47" type="ORF">FME351_LOCUS27827</name>
    <name evidence="46" type="ORF">GRG538_LOCUS20180</name>
    <name evidence="49" type="ORF">HFQ381_LOCUS19559</name>
    <name evidence="45" type="ORF">LUA448_LOCUS18267</name>
    <name evidence="51" type="ORF">QYT958_LOCUS13069</name>
    <name evidence="44" type="ORF">TIS948_LOCUS18128</name>
    <name evidence="50" type="ORF">TSG867_LOCUS21262</name>
    <name evidence="48" type="ORF">UJA718_LOCUS12599</name>
</gene>
<evidence type="ECO:0000256" key="41">
    <source>
        <dbReference type="SAM" id="MobiDB-lite"/>
    </source>
</evidence>
<evidence type="ECO:0000256" key="16">
    <source>
        <dbReference type="ARBA" id="ARBA00022677"/>
    </source>
</evidence>
<comment type="subcellular location">
    <subcellularLocation>
        <location evidence="3">Cell membrane</location>
    </subcellularLocation>
    <subcellularLocation>
        <location evidence="6">Cytoplasm</location>
        <location evidence="6">Cytosol</location>
    </subcellularLocation>
    <subcellularLocation>
        <location evidence="5">Lipid droplet</location>
    </subcellularLocation>
    <subcellularLocation>
        <location evidence="4">Membrane</location>
        <location evidence="4">Caveola</location>
    </subcellularLocation>
</comment>
<evidence type="ECO:0000256" key="39">
    <source>
        <dbReference type="ARBA" id="ARBA00049461"/>
    </source>
</evidence>
<evidence type="ECO:0000256" key="27">
    <source>
        <dbReference type="ARBA" id="ARBA00047438"/>
    </source>
</evidence>
<dbReference type="GO" id="GO:0004771">
    <property type="term" value="F:sterol ester esterase activity"/>
    <property type="evidence" value="ECO:0007669"/>
    <property type="project" value="TreeGrafter"/>
</dbReference>
<dbReference type="EC" id="3.1.1.79" evidence="10"/>
<evidence type="ECO:0000256" key="14">
    <source>
        <dbReference type="ARBA" id="ARBA00022490"/>
    </source>
</evidence>
<comment type="catalytic activity">
    <reaction evidence="35">
        <text>all-trans-retinyl hexadecanoate + H2O = all-trans-retinol + hexadecanoate + H(+)</text>
        <dbReference type="Rhea" id="RHEA:13933"/>
        <dbReference type="ChEBI" id="CHEBI:7896"/>
        <dbReference type="ChEBI" id="CHEBI:15377"/>
        <dbReference type="ChEBI" id="CHEBI:15378"/>
        <dbReference type="ChEBI" id="CHEBI:17336"/>
        <dbReference type="ChEBI" id="CHEBI:17616"/>
    </reaction>
    <physiologicalReaction direction="left-to-right" evidence="35">
        <dbReference type="Rhea" id="RHEA:13934"/>
    </physiologicalReaction>
</comment>
<feature type="compositionally biased region" description="Low complexity" evidence="41">
    <location>
        <begin position="76"/>
        <end position="94"/>
    </location>
</feature>
<evidence type="ECO:0000256" key="10">
    <source>
        <dbReference type="ARBA" id="ARBA00013088"/>
    </source>
</evidence>
<dbReference type="Pfam" id="PF06350">
    <property type="entry name" value="HSL_N"/>
    <property type="match status" value="1"/>
</dbReference>
<comment type="pathway">
    <text evidence="8">Lipid metabolism.</text>
</comment>
<comment type="catalytic activity">
    <reaction evidence="36">
        <text>2,3-di-(9Z)-octadecenoyl-sn-glycerol + H2O = 2-(9Z-octadecenoyl)-glycerol + (9Z)-octadecenoate + H(+)</text>
        <dbReference type="Rhea" id="RHEA:38383"/>
        <dbReference type="ChEBI" id="CHEBI:15377"/>
        <dbReference type="ChEBI" id="CHEBI:15378"/>
        <dbReference type="ChEBI" id="CHEBI:30823"/>
        <dbReference type="ChEBI" id="CHEBI:73990"/>
        <dbReference type="ChEBI" id="CHEBI:75824"/>
    </reaction>
    <physiologicalReaction direction="left-to-right" evidence="36">
        <dbReference type="Rhea" id="RHEA:38384"/>
    </physiologicalReaction>
</comment>
<dbReference type="InterPro" id="IPR013094">
    <property type="entry name" value="AB_hydrolase_3"/>
</dbReference>
<evidence type="ECO:0000313" key="47">
    <source>
        <dbReference type="EMBL" id="CAF3702629.1"/>
    </source>
</evidence>
<dbReference type="Proteomes" id="UP000663873">
    <property type="component" value="Unassembled WGS sequence"/>
</dbReference>
<evidence type="ECO:0000256" key="36">
    <source>
        <dbReference type="ARBA" id="ARBA00049143"/>
    </source>
</evidence>
<keyword evidence="18" id="KW-0442">Lipid degradation</keyword>
<evidence type="ECO:0000256" key="22">
    <source>
        <dbReference type="ARBA" id="ARBA00023221"/>
    </source>
</evidence>
<dbReference type="PANTHER" id="PTHR23025">
    <property type="entry name" value="TRIACYLGLYCEROL LIPASE"/>
    <property type="match status" value="1"/>
</dbReference>
<keyword evidence="52" id="KW-1185">Reference proteome</keyword>
<evidence type="ECO:0000256" key="18">
    <source>
        <dbReference type="ARBA" id="ARBA00022963"/>
    </source>
</evidence>
<sequence length="795" mass="89388">MTNTAVPFPACEHRKYSFSITNSEELPSNDETTNSTPNYSSMSPVRSTESNENSSISSSFFKPITKHILSTRTDFKSSSSMPSSSDSSPKMRSSTTIPSDLNHLPKLQKQTSTAMTPTPETIDVNFNFDATYLQVRELAHINCNYFSQQKNDICRKFERLLTQLLHSLELTLPLIRYLIDNFHHFDYSPEIRANGYRTLVVSHGHACLRTLDILRQVDVKRAGILFNLMHSSKLFQDLNSWTKVLTSMQHMLSFAVKILGVTDKKSLYIDVTQVPMDIELDYFKIVAFDSENFFGSTCGFQFAQSLETMITFILAGLAAYHETYNRSIPFAAASLATAPKYILFPEQRAAKCGAIFRDCDYLFCKSFWNLVEHDFIKRGSRYIAPNVTVSKYFRIGPQPIVIDSIIIPPPTASADVDEPNEPPAGNIGSGSDSPTSSGTMQSKQFVNIKLLSHEMREGMDKLPLKKSDFETSSKKILPMSDQLLMHIHGGGFIATSSTTHEVYLKPWALGLEIPIVSVDYSLAPEYPFPRAIEECFYAYAWILKNASKLGWTGKTLLLVGDSAGGNLITVVTIKAIEAGLRKPDGIICFYTPFLLRYSISPSRLMAVMDPLLNTGFLWRCLAAYTGIKSDDQLVSPTVSGNSTPEKQRKIDSTRASPNQIVSEEEDIPEPTKLEVKDIYHARLAEIMGSRQAYFLRKLRESPLPSHPHMSPLCASDDILRQFPTTHLVPCARDPFIDDNVEFARRLRTLNVPHHLVVVDEWPHGYLDYGFAANDLEQYNTGIMIMLQNIVQQSNR</sequence>
<evidence type="ECO:0000313" key="44">
    <source>
        <dbReference type="EMBL" id="CAF3298459.1"/>
    </source>
</evidence>
<dbReference type="Proteomes" id="UP000663872">
    <property type="component" value="Unassembled WGS sequence"/>
</dbReference>
<keyword evidence="15" id="KW-0153">Cholesterol metabolism</keyword>
<comment type="catalytic activity">
    <reaction evidence="30">
        <text>cholesteryl (9Z-octadecenoate) + H2O = cholesterol + (9Z)-octadecenoate + H(+)</text>
        <dbReference type="Rhea" id="RHEA:33875"/>
        <dbReference type="ChEBI" id="CHEBI:15377"/>
        <dbReference type="ChEBI" id="CHEBI:15378"/>
        <dbReference type="ChEBI" id="CHEBI:16113"/>
        <dbReference type="ChEBI" id="CHEBI:30823"/>
        <dbReference type="ChEBI" id="CHEBI:46898"/>
    </reaction>
    <physiologicalReaction direction="left-to-right" evidence="30">
        <dbReference type="Rhea" id="RHEA:33876"/>
    </physiologicalReaction>
</comment>
<comment type="catalytic activity">
    <reaction evidence="28">
        <text>1,2-di-(9Z-octadecenoyl)-glycerol + H2O = 2-(9Z-octadecenoyl)-glycerol + (9Z)-octadecenoate + H(+)</text>
        <dbReference type="Rhea" id="RHEA:38659"/>
        <dbReference type="ChEBI" id="CHEBI:15377"/>
        <dbReference type="ChEBI" id="CHEBI:15378"/>
        <dbReference type="ChEBI" id="CHEBI:30823"/>
        <dbReference type="ChEBI" id="CHEBI:52323"/>
        <dbReference type="ChEBI" id="CHEBI:73990"/>
    </reaction>
    <physiologicalReaction direction="left-to-right" evidence="28">
        <dbReference type="Rhea" id="RHEA:38660"/>
    </physiologicalReaction>
</comment>
<evidence type="ECO:0000256" key="8">
    <source>
        <dbReference type="ARBA" id="ARBA00005189"/>
    </source>
</evidence>
<comment type="catalytic activity">
    <reaction evidence="2">
        <text>Hydrolyzes glycerol monoesters of long-chain fatty acids.</text>
        <dbReference type="EC" id="3.1.1.23"/>
    </reaction>
</comment>
<evidence type="ECO:0000313" key="45">
    <source>
        <dbReference type="EMBL" id="CAF3408328.1"/>
    </source>
</evidence>
<dbReference type="EMBL" id="CAJOBO010001598">
    <property type="protein sequence ID" value="CAF4393169.1"/>
    <property type="molecule type" value="Genomic_DNA"/>
</dbReference>
<dbReference type="GO" id="GO:0047372">
    <property type="term" value="F:monoacylglycerol lipase activity"/>
    <property type="evidence" value="ECO:0007669"/>
    <property type="project" value="UniProtKB-EC"/>
</dbReference>
<evidence type="ECO:0000256" key="25">
    <source>
        <dbReference type="ARBA" id="ARBA00031112"/>
    </source>
</evidence>
<dbReference type="InterPro" id="IPR010468">
    <property type="entry name" value="HSL_N"/>
</dbReference>
<keyword evidence="20" id="KW-0472">Membrane</keyword>
<evidence type="ECO:0000256" key="29">
    <source>
        <dbReference type="ARBA" id="ARBA00047476"/>
    </source>
</evidence>
<evidence type="ECO:0000256" key="12">
    <source>
        <dbReference type="ARBA" id="ARBA00015845"/>
    </source>
</evidence>
<evidence type="ECO:0000256" key="30">
    <source>
        <dbReference type="ARBA" id="ARBA00047653"/>
    </source>
</evidence>
<evidence type="ECO:0000256" key="32">
    <source>
        <dbReference type="ARBA" id="ARBA00048386"/>
    </source>
</evidence>
<comment type="catalytic activity">
    <reaction evidence="32">
        <text>1,2,3-tri-(9Z-octadecenoyl)-glycerol + H2O = di-(9Z)-octadecenoylglycerol + (9Z)-octadecenoate + H(+)</text>
        <dbReference type="Rhea" id="RHEA:38575"/>
        <dbReference type="ChEBI" id="CHEBI:15377"/>
        <dbReference type="ChEBI" id="CHEBI:15378"/>
        <dbReference type="ChEBI" id="CHEBI:30823"/>
        <dbReference type="ChEBI" id="CHEBI:53753"/>
        <dbReference type="ChEBI" id="CHEBI:75945"/>
    </reaction>
    <physiologicalReaction direction="left-to-right" evidence="32">
        <dbReference type="Rhea" id="RHEA:38576"/>
    </physiologicalReaction>
</comment>
<evidence type="ECO:0000256" key="40">
    <source>
        <dbReference type="ARBA" id="ARBA00049519"/>
    </source>
</evidence>
<evidence type="ECO:0000256" key="9">
    <source>
        <dbReference type="ARBA" id="ARBA00010515"/>
    </source>
</evidence>
<evidence type="ECO:0000256" key="24">
    <source>
        <dbReference type="ARBA" id="ARBA00030031"/>
    </source>
</evidence>
<dbReference type="Proteomes" id="UP000663862">
    <property type="component" value="Unassembled WGS sequence"/>
</dbReference>
<dbReference type="Proteomes" id="UP000663851">
    <property type="component" value="Unassembled WGS sequence"/>
</dbReference>
<dbReference type="AlphaFoldDB" id="A0A820HX58"/>
<comment type="subunit">
    <text evidence="26">Monomer and homodimer. Interacts with CAVIN1 in the adipocyte cytoplasm. Interacts with PLIN5.</text>
</comment>
<comment type="catalytic activity">
    <reaction evidence="34">
        <text>1,2-di-(9Z-octadecenoyl)-glycerol + H2O = (9Z-octadecenoyl)-glycerol + (9Z)-octadecenoate + H(+)</text>
        <dbReference type="Rhea" id="RHEA:38455"/>
        <dbReference type="ChEBI" id="CHEBI:15377"/>
        <dbReference type="ChEBI" id="CHEBI:15378"/>
        <dbReference type="ChEBI" id="CHEBI:30823"/>
        <dbReference type="ChEBI" id="CHEBI:52323"/>
        <dbReference type="ChEBI" id="CHEBI:75937"/>
    </reaction>
    <physiologicalReaction direction="left-to-right" evidence="34">
        <dbReference type="Rhea" id="RHEA:38456"/>
    </physiologicalReaction>
</comment>
<comment type="catalytic activity">
    <reaction evidence="33">
        <text>1,2-di-(9Z-octadecenoyl)-glycerol + (9Z)-octadecenoate + H(+) = 1,2,3-tri-(9Z-octadecenoyl)-glycerol + H2O</text>
        <dbReference type="Rhea" id="RHEA:38379"/>
        <dbReference type="ChEBI" id="CHEBI:15377"/>
        <dbReference type="ChEBI" id="CHEBI:15378"/>
        <dbReference type="ChEBI" id="CHEBI:30823"/>
        <dbReference type="ChEBI" id="CHEBI:52323"/>
        <dbReference type="ChEBI" id="CHEBI:53753"/>
    </reaction>
    <physiologicalReaction direction="right-to-left" evidence="33">
        <dbReference type="Rhea" id="RHEA:38381"/>
    </physiologicalReaction>
</comment>
<organism evidence="48 52">
    <name type="scientific">Rotaria socialis</name>
    <dbReference type="NCBI Taxonomy" id="392032"/>
    <lineage>
        <taxon>Eukaryota</taxon>
        <taxon>Metazoa</taxon>
        <taxon>Spiralia</taxon>
        <taxon>Gnathifera</taxon>
        <taxon>Rotifera</taxon>
        <taxon>Eurotatoria</taxon>
        <taxon>Bdelloidea</taxon>
        <taxon>Philodinida</taxon>
        <taxon>Philodinidae</taxon>
        <taxon>Rotaria</taxon>
    </lineage>
</organism>
<dbReference type="GO" id="GO:0005829">
    <property type="term" value="C:cytosol"/>
    <property type="evidence" value="ECO:0007669"/>
    <property type="project" value="UniProtKB-SubCell"/>
</dbReference>
<evidence type="ECO:0000256" key="37">
    <source>
        <dbReference type="ARBA" id="ARBA00049208"/>
    </source>
</evidence>
<evidence type="ECO:0000256" key="1">
    <source>
        <dbReference type="ARBA" id="ARBA00000803"/>
    </source>
</evidence>
<comment type="catalytic activity">
    <reaction evidence="38">
        <text>1,3-di-(9Z-octadecenoyl)-glycerol + H2O = 1-(9Z-octadecenoyl)-glycerol + (9Z)-octadecenoate + H(+)</text>
        <dbReference type="Rhea" id="RHEA:39939"/>
        <dbReference type="ChEBI" id="CHEBI:15377"/>
        <dbReference type="ChEBI" id="CHEBI:15378"/>
        <dbReference type="ChEBI" id="CHEBI:30823"/>
        <dbReference type="ChEBI" id="CHEBI:75342"/>
        <dbReference type="ChEBI" id="CHEBI:75735"/>
    </reaction>
    <physiologicalReaction direction="left-to-right" evidence="38">
        <dbReference type="Rhea" id="RHEA:39940"/>
    </physiologicalReaction>
</comment>
<dbReference type="Proteomes" id="UP000663825">
    <property type="component" value="Unassembled WGS sequence"/>
</dbReference>
<dbReference type="InterPro" id="IPR029058">
    <property type="entry name" value="AB_hydrolase_fold"/>
</dbReference>
<dbReference type="EMBL" id="CAJOBR010001640">
    <property type="protein sequence ID" value="CAF4624434.1"/>
    <property type="molecule type" value="Genomic_DNA"/>
</dbReference>
<dbReference type="EC" id="3.1.1.23" evidence="11"/>
<dbReference type="GO" id="GO:0008203">
    <property type="term" value="P:cholesterol metabolic process"/>
    <property type="evidence" value="ECO:0007669"/>
    <property type="project" value="UniProtKB-KW"/>
</dbReference>
<feature type="region of interest" description="Disordered" evidence="41">
    <location>
        <begin position="412"/>
        <end position="440"/>
    </location>
</feature>
<comment type="similarity">
    <text evidence="9">Belongs to the 'GDXG' lipolytic enzyme family.</text>
</comment>
<dbReference type="EMBL" id="CAJOBQ010001630">
    <property type="protein sequence ID" value="CAF4503192.1"/>
    <property type="molecule type" value="Genomic_DNA"/>
</dbReference>
<keyword evidence="21" id="KW-1207">Sterol metabolism</keyword>
<keyword evidence="14" id="KW-0963">Cytoplasm</keyword>
<keyword evidence="22" id="KW-0753">Steroid metabolism</keyword>
<evidence type="ECO:0000313" key="46">
    <source>
        <dbReference type="EMBL" id="CAF3549769.1"/>
    </source>
</evidence>
<dbReference type="EMBL" id="CAJNXB010003141">
    <property type="protein sequence ID" value="CAF3298459.1"/>
    <property type="molecule type" value="Genomic_DNA"/>
</dbReference>
<feature type="region of interest" description="Disordered" evidence="41">
    <location>
        <begin position="634"/>
        <end position="660"/>
    </location>
</feature>
<feature type="compositionally biased region" description="Low complexity" evidence="41">
    <location>
        <begin position="429"/>
        <end position="439"/>
    </location>
</feature>
<dbReference type="Proteomes" id="UP000663848">
    <property type="component" value="Unassembled WGS sequence"/>
</dbReference>
<comment type="catalytic activity">
    <reaction evidence="39">
        <text>2-(9Z-octadecenoyl)-glycerol + H2O = glycerol + (9Z)-octadecenoate + H(+)</text>
        <dbReference type="Rhea" id="RHEA:38491"/>
        <dbReference type="ChEBI" id="CHEBI:15377"/>
        <dbReference type="ChEBI" id="CHEBI:15378"/>
        <dbReference type="ChEBI" id="CHEBI:17754"/>
        <dbReference type="ChEBI" id="CHEBI:30823"/>
        <dbReference type="ChEBI" id="CHEBI:73990"/>
    </reaction>
    <physiologicalReaction direction="left-to-right" evidence="39">
        <dbReference type="Rhea" id="RHEA:38492"/>
    </physiologicalReaction>
</comment>
<comment type="catalytic activity">
    <reaction evidence="1">
        <text>a triacylglycerol + H2O = a diacylglycerol + a fatty acid + H(+)</text>
        <dbReference type="Rhea" id="RHEA:12044"/>
        <dbReference type="ChEBI" id="CHEBI:15377"/>
        <dbReference type="ChEBI" id="CHEBI:15378"/>
        <dbReference type="ChEBI" id="CHEBI:17855"/>
        <dbReference type="ChEBI" id="CHEBI:18035"/>
        <dbReference type="ChEBI" id="CHEBI:28868"/>
        <dbReference type="EC" id="3.1.1.79"/>
    </reaction>
</comment>
<evidence type="ECO:0000256" key="15">
    <source>
        <dbReference type="ARBA" id="ARBA00022548"/>
    </source>
</evidence>
<evidence type="ECO:0000259" key="43">
    <source>
        <dbReference type="Pfam" id="PF07859"/>
    </source>
</evidence>
<dbReference type="EMBL" id="CAJNYT010003316">
    <property type="protein sequence ID" value="CAF3549769.1"/>
    <property type="molecule type" value="Genomic_DNA"/>
</dbReference>
<comment type="catalytic activity">
    <reaction evidence="23">
        <text>1-O-hexadecyl-2-acetyl-sn-glycerol + H2O = 1-O-hexadecyl-sn-glycerol + acetate + H(+)</text>
        <dbReference type="Rhea" id="RHEA:38563"/>
        <dbReference type="ChEBI" id="CHEBI:15377"/>
        <dbReference type="ChEBI" id="CHEBI:15378"/>
        <dbReference type="ChEBI" id="CHEBI:30089"/>
        <dbReference type="ChEBI" id="CHEBI:34115"/>
        <dbReference type="ChEBI" id="CHEBI:75936"/>
    </reaction>
    <physiologicalReaction direction="left-to-right" evidence="23">
        <dbReference type="Rhea" id="RHEA:38564"/>
    </physiologicalReaction>
</comment>
<dbReference type="Pfam" id="PF07859">
    <property type="entry name" value="Abhydrolase_3"/>
    <property type="match status" value="2"/>
</dbReference>
<evidence type="ECO:0000256" key="19">
    <source>
        <dbReference type="ARBA" id="ARBA00023098"/>
    </source>
</evidence>
<evidence type="ECO:0000313" key="51">
    <source>
        <dbReference type="EMBL" id="CAF4624434.1"/>
    </source>
</evidence>
<name>A0A820HX58_9BILA</name>
<evidence type="ECO:0000256" key="6">
    <source>
        <dbReference type="ARBA" id="ARBA00004514"/>
    </source>
</evidence>
<dbReference type="UniPathway" id="UPA00256"/>
<evidence type="ECO:0000256" key="33">
    <source>
        <dbReference type="ARBA" id="ARBA00048657"/>
    </source>
</evidence>
<dbReference type="Proteomes" id="UP000663833">
    <property type="component" value="Unassembled WGS sequence"/>
</dbReference>
<comment type="caution">
    <text evidence="48">The sequence shown here is derived from an EMBL/GenBank/DDBJ whole genome shotgun (WGS) entry which is preliminary data.</text>
</comment>
<evidence type="ECO:0000313" key="48">
    <source>
        <dbReference type="EMBL" id="CAF4300357.1"/>
    </source>
</evidence>
<evidence type="ECO:0000256" key="11">
    <source>
        <dbReference type="ARBA" id="ARBA00013254"/>
    </source>
</evidence>
<dbReference type="SUPFAM" id="SSF53474">
    <property type="entry name" value="alpha/beta-Hydrolases"/>
    <property type="match status" value="1"/>
</dbReference>
<feature type="region of interest" description="Disordered" evidence="41">
    <location>
        <begin position="72"/>
        <end position="105"/>
    </location>
</feature>
<dbReference type="GO" id="GO:0005811">
    <property type="term" value="C:lipid droplet"/>
    <property type="evidence" value="ECO:0007669"/>
    <property type="project" value="UniProtKB-SubCell"/>
</dbReference>
<dbReference type="GO" id="GO:0019433">
    <property type="term" value="P:triglyceride catabolic process"/>
    <property type="evidence" value="ECO:0007669"/>
    <property type="project" value="UniProtKB-UniPathway"/>
</dbReference>
<accession>A0A820HX58</accession>
<feature type="compositionally biased region" description="Polar residues" evidence="41">
    <location>
        <begin position="634"/>
        <end position="644"/>
    </location>
</feature>
<feature type="compositionally biased region" description="Polar residues" evidence="41">
    <location>
        <begin position="22"/>
        <end position="46"/>
    </location>
</feature>
<dbReference type="GO" id="GO:0004806">
    <property type="term" value="F:triacylglycerol lipase activity"/>
    <property type="evidence" value="ECO:0007669"/>
    <property type="project" value="TreeGrafter"/>
</dbReference>
<keyword evidence="13" id="KW-1003">Cell membrane</keyword>
<dbReference type="PANTHER" id="PTHR23025:SF3">
    <property type="entry name" value="HORMONE-SENSITIVE LIPASE"/>
    <property type="match status" value="1"/>
</dbReference>
<feature type="domain" description="Alpha/beta hydrolase fold-3" evidence="43">
    <location>
        <begin position="484"/>
        <end position="639"/>
    </location>
</feature>
<feature type="region of interest" description="Disordered" evidence="41">
    <location>
        <begin position="22"/>
        <end position="57"/>
    </location>
</feature>
<dbReference type="Gene3D" id="3.40.50.1820">
    <property type="entry name" value="alpha/beta hydrolase"/>
    <property type="match status" value="1"/>
</dbReference>
<comment type="catalytic activity">
    <reaction evidence="27">
        <text>1-(9Z-octadecenoyl)-glycerol + H2O = glycerol + (9Z)-octadecenoate + H(+)</text>
        <dbReference type="Rhea" id="RHEA:38487"/>
        <dbReference type="ChEBI" id="CHEBI:15377"/>
        <dbReference type="ChEBI" id="CHEBI:15378"/>
        <dbReference type="ChEBI" id="CHEBI:17754"/>
        <dbReference type="ChEBI" id="CHEBI:30823"/>
        <dbReference type="ChEBI" id="CHEBI:75342"/>
    </reaction>
    <physiologicalReaction direction="left-to-right" evidence="27">
        <dbReference type="Rhea" id="RHEA:38488"/>
    </physiologicalReaction>
</comment>
<evidence type="ECO:0000256" key="35">
    <source>
        <dbReference type="ARBA" id="ARBA00049053"/>
    </source>
</evidence>
<evidence type="ECO:0000256" key="34">
    <source>
        <dbReference type="ARBA" id="ARBA00048674"/>
    </source>
</evidence>
<feature type="compositionally biased region" description="Low complexity" evidence="41">
    <location>
        <begin position="47"/>
        <end position="57"/>
    </location>
</feature>
<evidence type="ECO:0000256" key="26">
    <source>
        <dbReference type="ARBA" id="ARBA00046695"/>
    </source>
</evidence>
<dbReference type="EMBL" id="CAJNYU010003796">
    <property type="protein sequence ID" value="CAF3702629.1"/>
    <property type="molecule type" value="Genomic_DNA"/>
</dbReference>
<protein>
    <recommendedName>
        <fullName evidence="12">Hormone-sensitive lipase</fullName>
        <ecNumber evidence="11">3.1.1.23</ecNumber>
        <ecNumber evidence="10">3.1.1.79</ecNumber>
    </recommendedName>
    <alternativeName>
        <fullName evidence="25">Monoacylglycerol lipase LIPE</fullName>
    </alternativeName>
    <alternativeName>
        <fullName evidence="24">Retinyl ester hydrolase</fullName>
    </alternativeName>
</protein>
<evidence type="ECO:0000256" key="5">
    <source>
        <dbReference type="ARBA" id="ARBA00004502"/>
    </source>
</evidence>
<comment type="catalytic activity">
    <reaction evidence="40">
        <text>1,2-di-(9Z-octadecenoyl)-sn-glycerol + H2O = (9Z-octadecenoyl)-glycerol + (9Z)-octadecenoate + H(+)</text>
        <dbReference type="Rhea" id="RHEA:39935"/>
        <dbReference type="ChEBI" id="CHEBI:15377"/>
        <dbReference type="ChEBI" id="CHEBI:15378"/>
        <dbReference type="ChEBI" id="CHEBI:30823"/>
        <dbReference type="ChEBI" id="CHEBI:52333"/>
        <dbReference type="ChEBI" id="CHEBI:75937"/>
    </reaction>
    <physiologicalReaction direction="left-to-right" evidence="40">
        <dbReference type="Rhea" id="RHEA:39936"/>
    </physiologicalReaction>
</comment>
<evidence type="ECO:0000259" key="42">
    <source>
        <dbReference type="Pfam" id="PF06350"/>
    </source>
</evidence>
<evidence type="ECO:0000313" key="49">
    <source>
        <dbReference type="EMBL" id="CAF4393169.1"/>
    </source>
</evidence>
<evidence type="ECO:0000256" key="7">
    <source>
        <dbReference type="ARBA" id="ARBA00004879"/>
    </source>
</evidence>
<dbReference type="PROSITE" id="PS01173">
    <property type="entry name" value="LIPASE_GDXG_HIS"/>
    <property type="match status" value="1"/>
</dbReference>
<dbReference type="GO" id="GO:0005901">
    <property type="term" value="C:caveola"/>
    <property type="evidence" value="ECO:0007669"/>
    <property type="project" value="UniProtKB-SubCell"/>
</dbReference>